<evidence type="ECO:0000313" key="2">
    <source>
        <dbReference type="Proteomes" id="UP001153069"/>
    </source>
</evidence>
<dbReference type="AlphaFoldDB" id="A0A9N8EGQ7"/>
<reference evidence="1" key="1">
    <citation type="submission" date="2020-06" db="EMBL/GenBank/DDBJ databases">
        <authorList>
            <consortium name="Plant Systems Biology data submission"/>
        </authorList>
    </citation>
    <scope>NUCLEOTIDE SEQUENCE</scope>
    <source>
        <strain evidence="1">D6</strain>
    </source>
</reference>
<name>A0A9N8EGQ7_9STRA</name>
<organism evidence="1 2">
    <name type="scientific">Seminavis robusta</name>
    <dbReference type="NCBI Taxonomy" id="568900"/>
    <lineage>
        <taxon>Eukaryota</taxon>
        <taxon>Sar</taxon>
        <taxon>Stramenopiles</taxon>
        <taxon>Ochrophyta</taxon>
        <taxon>Bacillariophyta</taxon>
        <taxon>Bacillariophyceae</taxon>
        <taxon>Bacillariophycidae</taxon>
        <taxon>Naviculales</taxon>
        <taxon>Naviculaceae</taxon>
        <taxon>Seminavis</taxon>
    </lineage>
</organism>
<dbReference type="Proteomes" id="UP001153069">
    <property type="component" value="Unassembled WGS sequence"/>
</dbReference>
<dbReference type="EMBL" id="CAICTM010001054">
    <property type="protein sequence ID" value="CAB9519894.1"/>
    <property type="molecule type" value="Genomic_DNA"/>
</dbReference>
<sequence>MSQAMKRGHPSPYNFDGAALKCILDDNVEGRTTNQFTLNADLCLDGRRNSFSSIGPLQLHTTISAMSEATGHQYATAETDDELSFYDDDDDDDDDYDENVYSVCSDRTKPMRQVIKPLDVESSHGFVFRGAVETWEAFQKGNFVVSTCLDCGEKMICVEDAAYVVCSHCRLVNPVTSHSSKPQYGIGMGFKPKWCLSLLKQNSGPTR</sequence>
<dbReference type="OrthoDB" id="57188at2759"/>
<accession>A0A9N8EGQ7</accession>
<protein>
    <submittedName>
        <fullName evidence="1">Uncharacterized protein</fullName>
    </submittedName>
</protein>
<proteinExistence type="predicted"/>
<gene>
    <name evidence="1" type="ORF">SEMRO_1056_G236160.1</name>
</gene>
<keyword evidence="2" id="KW-1185">Reference proteome</keyword>
<evidence type="ECO:0000313" key="1">
    <source>
        <dbReference type="EMBL" id="CAB9519894.1"/>
    </source>
</evidence>
<comment type="caution">
    <text evidence="1">The sequence shown here is derived from an EMBL/GenBank/DDBJ whole genome shotgun (WGS) entry which is preliminary data.</text>
</comment>